<protein>
    <submittedName>
        <fullName evidence="1">(African queen) hypothetical protein</fullName>
    </submittedName>
</protein>
<dbReference type="OrthoDB" id="7441649at2759"/>
<keyword evidence="2" id="KW-1185">Reference proteome</keyword>
<name>A0A8J2VWA8_9NEOP</name>
<dbReference type="AlphaFoldDB" id="A0A8J2VWA8"/>
<gene>
    <name evidence="1" type="ORF">DCHRY22_LOCUS14263</name>
</gene>
<organism evidence="1 2">
    <name type="scientific">Danaus chrysippus</name>
    <name type="common">African queen</name>
    <dbReference type="NCBI Taxonomy" id="151541"/>
    <lineage>
        <taxon>Eukaryota</taxon>
        <taxon>Metazoa</taxon>
        <taxon>Ecdysozoa</taxon>
        <taxon>Arthropoda</taxon>
        <taxon>Hexapoda</taxon>
        <taxon>Insecta</taxon>
        <taxon>Pterygota</taxon>
        <taxon>Neoptera</taxon>
        <taxon>Endopterygota</taxon>
        <taxon>Lepidoptera</taxon>
        <taxon>Glossata</taxon>
        <taxon>Ditrysia</taxon>
        <taxon>Papilionoidea</taxon>
        <taxon>Nymphalidae</taxon>
        <taxon>Danainae</taxon>
        <taxon>Danaini</taxon>
        <taxon>Danaina</taxon>
        <taxon>Danaus</taxon>
        <taxon>Anosia</taxon>
    </lineage>
</organism>
<dbReference type="Proteomes" id="UP000789524">
    <property type="component" value="Unassembled WGS sequence"/>
</dbReference>
<comment type="caution">
    <text evidence="1">The sequence shown here is derived from an EMBL/GenBank/DDBJ whole genome shotgun (WGS) entry which is preliminary data.</text>
</comment>
<reference evidence="1" key="1">
    <citation type="submission" date="2021-09" db="EMBL/GenBank/DDBJ databases">
        <authorList>
            <person name="Martin H S."/>
        </authorList>
    </citation>
    <scope>NUCLEOTIDE SEQUENCE</scope>
</reference>
<sequence length="132" mass="14260">MLERGTDRVDPLRCERLNSSSVCGDSFSGHLFCGDIDGVPLGQRGVLPGSTQINRLVQDAAHGAEPEPMLGASDARTPTTALYTPPFYHCACTCRSDVNVLTSDAPLALNQNSQDCTRLDMYSHDLNTAFEL</sequence>
<evidence type="ECO:0000313" key="2">
    <source>
        <dbReference type="Proteomes" id="UP000789524"/>
    </source>
</evidence>
<evidence type="ECO:0000313" key="1">
    <source>
        <dbReference type="EMBL" id="CAG9581742.1"/>
    </source>
</evidence>
<dbReference type="EMBL" id="CAKASE010000080">
    <property type="protein sequence ID" value="CAG9581742.1"/>
    <property type="molecule type" value="Genomic_DNA"/>
</dbReference>
<proteinExistence type="predicted"/>
<accession>A0A8J2VWA8</accession>